<accession>A0A5C8D5J3</accession>
<dbReference type="EMBL" id="SAXU01000001">
    <property type="protein sequence ID" value="TXJ20787.1"/>
    <property type="molecule type" value="Genomic_DNA"/>
</dbReference>
<name>A0A5C8D5J3_9SPIR</name>
<dbReference type="AlphaFoldDB" id="A0A5C8D5J3"/>
<proteinExistence type="predicted"/>
<evidence type="ECO:0000313" key="1">
    <source>
        <dbReference type="EMBL" id="TXJ20787.1"/>
    </source>
</evidence>
<comment type="caution">
    <text evidence="1">The sequence shown here is derived from an EMBL/GenBank/DDBJ whole genome shotgun (WGS) entry which is preliminary data.</text>
</comment>
<reference evidence="1 2" key="1">
    <citation type="journal article" date="1992" name="Lakartidningen">
        <title>[Penicillin V and not amoxicillin is the first choice preparation in acute otitis].</title>
        <authorList>
            <person name="Kamme C."/>
            <person name="Lundgren K."/>
            <person name="Prellner K."/>
        </authorList>
    </citation>
    <scope>NUCLEOTIDE SEQUENCE [LARGE SCALE GENOMIC DNA]</scope>
    <source>
        <strain evidence="1 2">513A</strain>
    </source>
</reference>
<dbReference type="Proteomes" id="UP000324638">
    <property type="component" value="Unassembled WGS sequence"/>
</dbReference>
<gene>
    <name evidence="1" type="ORF">EPJ79_06520</name>
</gene>
<protein>
    <submittedName>
        <fullName evidence="1">DUF4422 domain-containing protein</fullName>
    </submittedName>
</protein>
<organism evidence="1 2">
    <name type="scientific">Brachyspira aalborgi</name>
    <dbReference type="NCBI Taxonomy" id="29522"/>
    <lineage>
        <taxon>Bacteria</taxon>
        <taxon>Pseudomonadati</taxon>
        <taxon>Spirochaetota</taxon>
        <taxon>Spirochaetia</taxon>
        <taxon>Brachyspirales</taxon>
        <taxon>Brachyspiraceae</taxon>
        <taxon>Brachyspira</taxon>
    </lineage>
</organism>
<evidence type="ECO:0000313" key="2">
    <source>
        <dbReference type="Proteomes" id="UP000324638"/>
    </source>
</evidence>
<sequence length="48" mass="5737">MDIILELYKITDTSNYSINGKRILAYLVEVLFDCYMRKLTDEKAIKYK</sequence>